<evidence type="ECO:0000256" key="2">
    <source>
        <dbReference type="ARBA" id="ARBA00012837"/>
    </source>
</evidence>
<evidence type="ECO:0000313" key="14">
    <source>
        <dbReference type="EMBL" id="RPA76606.1"/>
    </source>
</evidence>
<dbReference type="NCBIfam" id="TIGR00456">
    <property type="entry name" value="argS"/>
    <property type="match status" value="1"/>
</dbReference>
<keyword evidence="3 10" id="KW-0436">Ligase</keyword>
<dbReference type="Proteomes" id="UP000275078">
    <property type="component" value="Unassembled WGS sequence"/>
</dbReference>
<dbReference type="EMBL" id="ML119741">
    <property type="protein sequence ID" value="RPA76606.1"/>
    <property type="molecule type" value="Genomic_DNA"/>
</dbReference>
<keyword evidence="4 10" id="KW-0547">Nucleotide-binding</keyword>
<feature type="domain" description="Arginyl tRNA synthetase N-terminal" evidence="13">
    <location>
        <begin position="42"/>
        <end position="122"/>
    </location>
</feature>
<dbReference type="InterPro" id="IPR005148">
    <property type="entry name" value="Arg-tRNA-synth_N"/>
</dbReference>
<dbReference type="PANTHER" id="PTHR11956">
    <property type="entry name" value="ARGINYL-TRNA SYNTHETASE"/>
    <property type="match status" value="1"/>
</dbReference>
<dbReference type="Pfam" id="PF03485">
    <property type="entry name" value="Arg_tRNA_synt_N"/>
    <property type="match status" value="1"/>
</dbReference>
<sequence length="636" mass="71817">MSVAPVTSAPSLEELSNKLSSLGLKDPLPKFEGSNPSTNPVDIYRCYIADQLAPITGVDAKVIYPGLEWTSSFEKGDLVLAVPRLRLKGKPQDLAAEFAAKFPENPYTEKVTVQGTFLQFFFKAGLLSKIVIPQVLELEKKYGPAPTGTGKRIIVEFSSPNIAKPFHAGHLRSTIIGGFLANLYEAFGWDVIRMNYLGDWGKQFGLLAVGYQRFGDEEKLKNDPIHHLYQVYVQINKVIEEENAELVAKQEEAKKTGELLKVDPNQKGPTDNEARAFFARMEAGDQEALGLWKKFRDLSIEKYKDTYARLNITYDVYSGESMVAKESMEKAAVMMKEKGVSEESEGAVIVDFTKFGKEFKKLGKAVVMKKDGTTLYLTRDIGAAVERYEKYKFDKMIYVVASQQDLHLAQLFKIMKELGYEWADRMQHINFGMVLGMSTRKGTVVFLDDILQEAKDTMHEVMKKNEVKYAQVEDPEYVADTVGRAGVMIQDMSGKRINNYKFEMDRMTSFEGDTGPYLQYAHARLCSIARKANIPREELEKANLEHLTEPQATKLLRALAQYPDVLVNTMKTLEPTTIVTYLFKMTHLLSSSYEVLLVVNEKDREVATARMALYEAARIVLNNGMRMLGLTPVERM</sequence>
<dbReference type="GO" id="GO:0032543">
    <property type="term" value="P:mitochondrial translation"/>
    <property type="evidence" value="ECO:0007669"/>
    <property type="project" value="TreeGrafter"/>
</dbReference>
<dbReference type="Pfam" id="PF00750">
    <property type="entry name" value="tRNA-synt_1d"/>
    <property type="match status" value="1"/>
</dbReference>
<dbReference type="GO" id="GO:0005739">
    <property type="term" value="C:mitochondrion"/>
    <property type="evidence" value="ECO:0007669"/>
    <property type="project" value="TreeGrafter"/>
</dbReference>
<gene>
    <name evidence="14" type="ORF">BJ508DRAFT_364948</name>
</gene>
<dbReference type="FunFam" id="1.10.730.10:FF:000006">
    <property type="entry name" value="Arginyl-tRNA synthetase 2, mitochondrial"/>
    <property type="match status" value="1"/>
</dbReference>
<name>A0A3N4HU79_ASCIM</name>
<dbReference type="Gene3D" id="3.40.50.620">
    <property type="entry name" value="HUPs"/>
    <property type="match status" value="1"/>
</dbReference>
<dbReference type="InterPro" id="IPR008909">
    <property type="entry name" value="DALR_anticod-bd"/>
</dbReference>
<keyword evidence="5 10" id="KW-0067">ATP-binding</keyword>
<evidence type="ECO:0000256" key="4">
    <source>
        <dbReference type="ARBA" id="ARBA00022741"/>
    </source>
</evidence>
<accession>A0A3N4HU79</accession>
<dbReference type="InterPro" id="IPR001278">
    <property type="entry name" value="Arg-tRNA-ligase"/>
</dbReference>
<dbReference type="EC" id="6.1.1.19" evidence="2"/>
<dbReference type="CDD" id="cd00671">
    <property type="entry name" value="ArgRS_core"/>
    <property type="match status" value="1"/>
</dbReference>
<dbReference type="SMART" id="SM00836">
    <property type="entry name" value="DALR_1"/>
    <property type="match status" value="1"/>
</dbReference>
<dbReference type="Gene3D" id="3.30.1360.70">
    <property type="entry name" value="Arginyl tRNA synthetase N-terminal domain"/>
    <property type="match status" value="1"/>
</dbReference>
<keyword evidence="6 10" id="KW-0648">Protein biosynthesis</keyword>
<evidence type="ECO:0000256" key="10">
    <source>
        <dbReference type="RuleBase" id="RU363038"/>
    </source>
</evidence>
<dbReference type="OrthoDB" id="68056at2759"/>
<dbReference type="GO" id="GO:0006420">
    <property type="term" value="P:arginyl-tRNA aminoacylation"/>
    <property type="evidence" value="ECO:0007669"/>
    <property type="project" value="InterPro"/>
</dbReference>
<dbReference type="PROSITE" id="PS00178">
    <property type="entry name" value="AA_TRNA_LIGASE_I"/>
    <property type="match status" value="1"/>
</dbReference>
<evidence type="ECO:0000256" key="11">
    <source>
        <dbReference type="SAM" id="Coils"/>
    </source>
</evidence>
<dbReference type="InterPro" id="IPR001412">
    <property type="entry name" value="aa-tRNA-synth_I_CS"/>
</dbReference>
<evidence type="ECO:0000256" key="7">
    <source>
        <dbReference type="ARBA" id="ARBA00023146"/>
    </source>
</evidence>
<evidence type="ECO:0000256" key="1">
    <source>
        <dbReference type="ARBA" id="ARBA00005594"/>
    </source>
</evidence>
<protein>
    <recommendedName>
        <fullName evidence="2">arginine--tRNA ligase</fullName>
        <ecNumber evidence="2">6.1.1.19</ecNumber>
    </recommendedName>
    <alternativeName>
        <fullName evidence="8">Arginyl-tRNA synthetase</fullName>
    </alternativeName>
</protein>
<dbReference type="SMART" id="SM01016">
    <property type="entry name" value="Arg_tRNA_synt_N"/>
    <property type="match status" value="1"/>
</dbReference>
<dbReference type="SUPFAM" id="SSF52374">
    <property type="entry name" value="Nucleotidylyl transferase"/>
    <property type="match status" value="1"/>
</dbReference>
<reference evidence="14 15" key="1">
    <citation type="journal article" date="2018" name="Nat. Ecol. Evol.">
        <title>Pezizomycetes genomes reveal the molecular basis of ectomycorrhizal truffle lifestyle.</title>
        <authorList>
            <person name="Murat C."/>
            <person name="Payen T."/>
            <person name="Noel B."/>
            <person name="Kuo A."/>
            <person name="Morin E."/>
            <person name="Chen J."/>
            <person name="Kohler A."/>
            <person name="Krizsan K."/>
            <person name="Balestrini R."/>
            <person name="Da Silva C."/>
            <person name="Montanini B."/>
            <person name="Hainaut M."/>
            <person name="Levati E."/>
            <person name="Barry K.W."/>
            <person name="Belfiori B."/>
            <person name="Cichocki N."/>
            <person name="Clum A."/>
            <person name="Dockter R.B."/>
            <person name="Fauchery L."/>
            <person name="Guy J."/>
            <person name="Iotti M."/>
            <person name="Le Tacon F."/>
            <person name="Lindquist E.A."/>
            <person name="Lipzen A."/>
            <person name="Malagnac F."/>
            <person name="Mello A."/>
            <person name="Molinier V."/>
            <person name="Miyauchi S."/>
            <person name="Poulain J."/>
            <person name="Riccioni C."/>
            <person name="Rubini A."/>
            <person name="Sitrit Y."/>
            <person name="Splivallo R."/>
            <person name="Traeger S."/>
            <person name="Wang M."/>
            <person name="Zifcakova L."/>
            <person name="Wipf D."/>
            <person name="Zambonelli A."/>
            <person name="Paolocci F."/>
            <person name="Nowrousian M."/>
            <person name="Ottonello S."/>
            <person name="Baldrian P."/>
            <person name="Spatafora J.W."/>
            <person name="Henrissat B."/>
            <person name="Nagy L.G."/>
            <person name="Aury J.M."/>
            <person name="Wincker P."/>
            <person name="Grigoriev I.V."/>
            <person name="Bonfante P."/>
            <person name="Martin F.M."/>
        </authorList>
    </citation>
    <scope>NUCLEOTIDE SEQUENCE [LARGE SCALE GENOMIC DNA]</scope>
    <source>
        <strain evidence="14 15">RN42</strain>
    </source>
</reference>
<dbReference type="FunFam" id="3.40.50.620:FF:000058">
    <property type="entry name" value="Mitochondrial arginyl-tRNA synthetase"/>
    <property type="match status" value="1"/>
</dbReference>
<organism evidence="14 15">
    <name type="scientific">Ascobolus immersus RN42</name>
    <dbReference type="NCBI Taxonomy" id="1160509"/>
    <lineage>
        <taxon>Eukaryota</taxon>
        <taxon>Fungi</taxon>
        <taxon>Dikarya</taxon>
        <taxon>Ascomycota</taxon>
        <taxon>Pezizomycotina</taxon>
        <taxon>Pezizomycetes</taxon>
        <taxon>Pezizales</taxon>
        <taxon>Ascobolaceae</taxon>
        <taxon>Ascobolus</taxon>
    </lineage>
</organism>
<keyword evidence="7 10" id="KW-0030">Aminoacyl-tRNA synthetase</keyword>
<evidence type="ECO:0000259" key="12">
    <source>
        <dbReference type="SMART" id="SM00836"/>
    </source>
</evidence>
<dbReference type="Pfam" id="PF05746">
    <property type="entry name" value="DALR_1"/>
    <property type="match status" value="1"/>
</dbReference>
<dbReference type="InterPro" id="IPR035684">
    <property type="entry name" value="ArgRS_core"/>
</dbReference>
<comment type="similarity">
    <text evidence="1 10">Belongs to the class-I aminoacyl-tRNA synthetase family.</text>
</comment>
<dbReference type="InterPro" id="IPR014729">
    <property type="entry name" value="Rossmann-like_a/b/a_fold"/>
</dbReference>
<evidence type="ECO:0000256" key="3">
    <source>
        <dbReference type="ARBA" id="ARBA00022598"/>
    </source>
</evidence>
<dbReference type="SUPFAM" id="SSF55190">
    <property type="entry name" value="Arginyl-tRNA synthetase (ArgRS), N-terminal 'additional' domain"/>
    <property type="match status" value="1"/>
</dbReference>
<keyword evidence="11" id="KW-0175">Coiled coil</keyword>
<dbReference type="HAMAP" id="MF_00123">
    <property type="entry name" value="Arg_tRNA_synth"/>
    <property type="match status" value="1"/>
</dbReference>
<dbReference type="PANTHER" id="PTHR11956:SF11">
    <property type="entry name" value="ARGININE--TRNA LIGASE, MITOCHONDRIAL-RELATED"/>
    <property type="match status" value="1"/>
</dbReference>
<evidence type="ECO:0000256" key="6">
    <source>
        <dbReference type="ARBA" id="ARBA00022917"/>
    </source>
</evidence>
<evidence type="ECO:0000259" key="13">
    <source>
        <dbReference type="SMART" id="SM01016"/>
    </source>
</evidence>
<dbReference type="GO" id="GO:0004814">
    <property type="term" value="F:arginine-tRNA ligase activity"/>
    <property type="evidence" value="ECO:0007669"/>
    <property type="project" value="UniProtKB-EC"/>
</dbReference>
<feature type="coiled-coil region" evidence="11">
    <location>
        <begin position="232"/>
        <end position="259"/>
    </location>
</feature>
<dbReference type="InterPro" id="IPR036695">
    <property type="entry name" value="Arg-tRNA-synth_N_sf"/>
</dbReference>
<dbReference type="GO" id="GO:0005524">
    <property type="term" value="F:ATP binding"/>
    <property type="evidence" value="ECO:0007669"/>
    <property type="project" value="UniProtKB-KW"/>
</dbReference>
<evidence type="ECO:0000256" key="9">
    <source>
        <dbReference type="ARBA" id="ARBA00049339"/>
    </source>
</evidence>
<dbReference type="AlphaFoldDB" id="A0A3N4HU79"/>
<feature type="domain" description="DALR anticodon binding" evidence="12">
    <location>
        <begin position="518"/>
        <end position="636"/>
    </location>
</feature>
<proteinExistence type="inferred from homology"/>
<evidence type="ECO:0000256" key="8">
    <source>
        <dbReference type="ARBA" id="ARBA00033033"/>
    </source>
</evidence>
<dbReference type="STRING" id="1160509.A0A3N4HU79"/>
<dbReference type="SUPFAM" id="SSF47323">
    <property type="entry name" value="Anticodon-binding domain of a subclass of class I aminoacyl-tRNA synthetases"/>
    <property type="match status" value="1"/>
</dbReference>
<dbReference type="CDD" id="cd07956">
    <property type="entry name" value="Anticodon_Ia_Arg"/>
    <property type="match status" value="1"/>
</dbReference>
<dbReference type="InterPro" id="IPR009080">
    <property type="entry name" value="tRNAsynth_Ia_anticodon-bd"/>
</dbReference>
<keyword evidence="15" id="KW-1185">Reference proteome</keyword>
<evidence type="ECO:0000256" key="5">
    <source>
        <dbReference type="ARBA" id="ARBA00022840"/>
    </source>
</evidence>
<evidence type="ECO:0000313" key="15">
    <source>
        <dbReference type="Proteomes" id="UP000275078"/>
    </source>
</evidence>
<dbReference type="Gene3D" id="1.10.730.10">
    <property type="entry name" value="Isoleucyl-tRNA Synthetase, Domain 1"/>
    <property type="match status" value="1"/>
</dbReference>
<comment type="catalytic activity">
    <reaction evidence="9">
        <text>tRNA(Arg) + L-arginine + ATP = L-arginyl-tRNA(Arg) + AMP + diphosphate</text>
        <dbReference type="Rhea" id="RHEA:20301"/>
        <dbReference type="Rhea" id="RHEA-COMP:9658"/>
        <dbReference type="Rhea" id="RHEA-COMP:9673"/>
        <dbReference type="ChEBI" id="CHEBI:30616"/>
        <dbReference type="ChEBI" id="CHEBI:32682"/>
        <dbReference type="ChEBI" id="CHEBI:33019"/>
        <dbReference type="ChEBI" id="CHEBI:78442"/>
        <dbReference type="ChEBI" id="CHEBI:78513"/>
        <dbReference type="ChEBI" id="CHEBI:456215"/>
        <dbReference type="EC" id="6.1.1.19"/>
    </reaction>
</comment>
<dbReference type="PRINTS" id="PR01038">
    <property type="entry name" value="TRNASYNTHARG"/>
</dbReference>